<sequence length="202" mass="21992">QALGARFPGVRITRVTPGPVVSRVSTNARFRIEGEDGLPAGLSPDLCGKGYFSEEGWASRHAGVFEVLFYRHLAARSGVRTLRSLYADVEQESRHGVVITEDVVAQGATFLDATSDYTVDQAAESLTELARLHAATWGDPIVGTSEWLTSRLEFYLGARGVKEIRGNFESEIGAGVPDEVRDPERLVAAYRALAEQTRTAQP</sequence>
<dbReference type="InterPro" id="IPR011009">
    <property type="entry name" value="Kinase-like_dom_sf"/>
</dbReference>
<feature type="non-terminal residue" evidence="1">
    <location>
        <position position="1"/>
    </location>
</feature>
<feature type="non-terminal residue" evidence="1">
    <location>
        <position position="202"/>
    </location>
</feature>
<dbReference type="EMBL" id="JBHTIR010001456">
    <property type="protein sequence ID" value="MFD0852573.1"/>
    <property type="molecule type" value="Genomic_DNA"/>
</dbReference>
<reference evidence="2" key="1">
    <citation type="journal article" date="2019" name="Int. J. Syst. Evol. Microbiol.">
        <title>The Global Catalogue of Microorganisms (GCM) 10K type strain sequencing project: providing services to taxonomists for standard genome sequencing and annotation.</title>
        <authorList>
            <consortium name="The Broad Institute Genomics Platform"/>
            <consortium name="The Broad Institute Genome Sequencing Center for Infectious Disease"/>
            <person name="Wu L."/>
            <person name="Ma J."/>
        </authorList>
    </citation>
    <scope>NUCLEOTIDE SEQUENCE [LARGE SCALE GENOMIC DNA]</scope>
    <source>
        <strain evidence="2">JCM 31696</strain>
    </source>
</reference>
<evidence type="ECO:0000313" key="2">
    <source>
        <dbReference type="Proteomes" id="UP001597083"/>
    </source>
</evidence>
<name>A0ABW3CFT0_9ACTN</name>
<dbReference type="Proteomes" id="UP001597083">
    <property type="component" value="Unassembled WGS sequence"/>
</dbReference>
<keyword evidence="2" id="KW-1185">Reference proteome</keyword>
<proteinExistence type="predicted"/>
<organism evidence="1 2">
    <name type="scientific">Actinomadura adrarensis</name>
    <dbReference type="NCBI Taxonomy" id="1819600"/>
    <lineage>
        <taxon>Bacteria</taxon>
        <taxon>Bacillati</taxon>
        <taxon>Actinomycetota</taxon>
        <taxon>Actinomycetes</taxon>
        <taxon>Streptosporangiales</taxon>
        <taxon>Thermomonosporaceae</taxon>
        <taxon>Actinomadura</taxon>
    </lineage>
</organism>
<evidence type="ECO:0000313" key="1">
    <source>
        <dbReference type="EMBL" id="MFD0852573.1"/>
    </source>
</evidence>
<dbReference type="SUPFAM" id="SSF56112">
    <property type="entry name" value="Protein kinase-like (PK-like)"/>
    <property type="match status" value="1"/>
</dbReference>
<protein>
    <submittedName>
        <fullName evidence="1">Uncharacterized protein</fullName>
    </submittedName>
</protein>
<accession>A0ABW3CFT0</accession>
<gene>
    <name evidence="1" type="ORF">ACFQ07_10080</name>
</gene>
<comment type="caution">
    <text evidence="1">The sequence shown here is derived from an EMBL/GenBank/DDBJ whole genome shotgun (WGS) entry which is preliminary data.</text>
</comment>